<evidence type="ECO:0000313" key="4">
    <source>
        <dbReference type="EMBL" id="EEP44693.1"/>
    </source>
</evidence>
<dbReference type="CDD" id="cd00438">
    <property type="entry name" value="cupin_RmlC"/>
    <property type="match status" value="1"/>
</dbReference>
<sequence>APIRTRKAASMALEFEKELNATSTNIPGMLVFDLPVHGDSRGWFKENWQREKMRALGLPDMGPVQNNISFNDRKGVTRGIHAEPWDKFISVACGRVFGAWVDLRPGSSFGQVYTCELDPSRAIYVPRGVGNSYQALEDGTAYTYLVNAHWSAELKSTYTFVNLADPDLGIEWPIPLSECELSEADKAHPALADALPMAPRRTLVTGCNGQLGRAV</sequence>
<evidence type="ECO:0000256" key="3">
    <source>
        <dbReference type="PIRSR" id="PIRSR600888-3"/>
    </source>
</evidence>
<dbReference type="InterPro" id="IPR000888">
    <property type="entry name" value="RmlC-like"/>
</dbReference>
<proteinExistence type="inferred from homology"/>
<dbReference type="AlphaFoldDB" id="C4F921"/>
<gene>
    <name evidence="4" type="ORF">COLINT_02551</name>
</gene>
<feature type="site" description="Participates in a stacking interaction with the thymidine ring of dTDP-4-oxo-6-deoxyglucose" evidence="3">
    <location>
        <position position="150"/>
    </location>
</feature>
<feature type="non-terminal residue" evidence="4">
    <location>
        <position position="215"/>
    </location>
</feature>
<dbReference type="Pfam" id="PF00908">
    <property type="entry name" value="dTDP_sugar_isom"/>
    <property type="match status" value="1"/>
</dbReference>
<comment type="similarity">
    <text evidence="1">Belongs to the dTDP-4-dehydrorhamnose 3,5-epimerase family.</text>
</comment>
<feature type="active site" description="Proton acceptor" evidence="2">
    <location>
        <position position="81"/>
    </location>
</feature>
<name>C4F921_9ACTN</name>
<dbReference type="GO" id="GO:0019305">
    <property type="term" value="P:dTDP-rhamnose biosynthetic process"/>
    <property type="evidence" value="ECO:0007669"/>
    <property type="project" value="TreeGrafter"/>
</dbReference>
<feature type="active site" description="Proton donor" evidence="2">
    <location>
        <position position="144"/>
    </location>
</feature>
<dbReference type="HOGENOM" id="CLU_1280039_0_0_11"/>
<dbReference type="eggNOG" id="COG1898">
    <property type="taxonomic scope" value="Bacteria"/>
</dbReference>
<evidence type="ECO:0000256" key="2">
    <source>
        <dbReference type="PIRSR" id="PIRSR600888-1"/>
    </source>
</evidence>
<dbReference type="InterPro" id="IPR011051">
    <property type="entry name" value="RmlC_Cupin_sf"/>
</dbReference>
<dbReference type="GO" id="GO:0005829">
    <property type="term" value="C:cytosol"/>
    <property type="evidence" value="ECO:0007669"/>
    <property type="project" value="TreeGrafter"/>
</dbReference>
<comment type="caution">
    <text evidence="4">The sequence shown here is derived from an EMBL/GenBank/DDBJ whole genome shotgun (WGS) entry which is preliminary data.</text>
</comment>
<accession>C4F921</accession>
<dbReference type="Gene3D" id="2.60.120.10">
    <property type="entry name" value="Jelly Rolls"/>
    <property type="match status" value="1"/>
</dbReference>
<dbReference type="EMBL" id="ABXH02000010">
    <property type="protein sequence ID" value="EEP44693.1"/>
    <property type="molecule type" value="Genomic_DNA"/>
</dbReference>
<dbReference type="Proteomes" id="UP000003295">
    <property type="component" value="Unassembled WGS sequence"/>
</dbReference>
<dbReference type="InterPro" id="IPR014710">
    <property type="entry name" value="RmlC-like_jellyroll"/>
</dbReference>
<dbReference type="PANTHER" id="PTHR21047">
    <property type="entry name" value="DTDP-6-DEOXY-D-GLUCOSE-3,5 EPIMERASE"/>
    <property type="match status" value="1"/>
</dbReference>
<evidence type="ECO:0000313" key="5">
    <source>
        <dbReference type="Proteomes" id="UP000003295"/>
    </source>
</evidence>
<feature type="non-terminal residue" evidence="4">
    <location>
        <position position="1"/>
    </location>
</feature>
<dbReference type="SUPFAM" id="SSF51182">
    <property type="entry name" value="RmlC-like cupins"/>
    <property type="match status" value="1"/>
</dbReference>
<dbReference type="PANTHER" id="PTHR21047:SF2">
    <property type="entry name" value="THYMIDINE DIPHOSPHO-4-KETO-RHAMNOSE 3,5-EPIMERASE"/>
    <property type="match status" value="1"/>
</dbReference>
<reference evidence="4 5" key="1">
    <citation type="submission" date="2009-04" db="EMBL/GenBank/DDBJ databases">
        <authorList>
            <person name="Weinstock G."/>
            <person name="Sodergren E."/>
            <person name="Clifton S."/>
            <person name="Fulton L."/>
            <person name="Fulton B."/>
            <person name="Courtney L."/>
            <person name="Fronick C."/>
            <person name="Harrison M."/>
            <person name="Strong C."/>
            <person name="Farmer C."/>
            <person name="Delahaunty K."/>
            <person name="Markovic C."/>
            <person name="Hall O."/>
            <person name="Minx P."/>
            <person name="Tomlinson C."/>
            <person name="Mitreva M."/>
            <person name="Nelson J."/>
            <person name="Hou S."/>
            <person name="Wollam A."/>
            <person name="Pepin K.H."/>
            <person name="Johnson M."/>
            <person name="Bhonagiri V."/>
            <person name="Nash W.E."/>
            <person name="Warren W."/>
            <person name="Chinwalla A."/>
            <person name="Mardis E.R."/>
            <person name="Wilson R.K."/>
        </authorList>
    </citation>
    <scope>NUCLEOTIDE SEQUENCE [LARGE SCALE GENOMIC DNA]</scope>
    <source>
        <strain evidence="4 5">DSM 13280</strain>
    </source>
</reference>
<dbReference type="GO" id="GO:0008830">
    <property type="term" value="F:dTDP-4-dehydrorhamnose 3,5-epimerase activity"/>
    <property type="evidence" value="ECO:0007669"/>
    <property type="project" value="InterPro"/>
</dbReference>
<dbReference type="GO" id="GO:0000271">
    <property type="term" value="P:polysaccharide biosynthetic process"/>
    <property type="evidence" value="ECO:0007669"/>
    <property type="project" value="TreeGrafter"/>
</dbReference>
<protein>
    <submittedName>
        <fullName evidence="4">Putative dTDP-4-dehydrorhamnose 3,5-epimerase</fullName>
    </submittedName>
</protein>
<organism evidence="4 5">
    <name type="scientific">Collinsella intestinalis DSM 13280</name>
    <dbReference type="NCBI Taxonomy" id="521003"/>
    <lineage>
        <taxon>Bacteria</taxon>
        <taxon>Bacillati</taxon>
        <taxon>Actinomycetota</taxon>
        <taxon>Coriobacteriia</taxon>
        <taxon>Coriobacteriales</taxon>
        <taxon>Coriobacteriaceae</taxon>
        <taxon>Collinsella</taxon>
    </lineage>
</organism>
<evidence type="ECO:0000256" key="1">
    <source>
        <dbReference type="ARBA" id="ARBA00010154"/>
    </source>
</evidence>